<accession>A0A8S9P4G4</accession>
<gene>
    <name evidence="1" type="ORF">F2Q69_00006419</name>
</gene>
<organism evidence="1 2">
    <name type="scientific">Brassica cretica</name>
    <name type="common">Mustard</name>
    <dbReference type="NCBI Taxonomy" id="69181"/>
    <lineage>
        <taxon>Eukaryota</taxon>
        <taxon>Viridiplantae</taxon>
        <taxon>Streptophyta</taxon>
        <taxon>Embryophyta</taxon>
        <taxon>Tracheophyta</taxon>
        <taxon>Spermatophyta</taxon>
        <taxon>Magnoliopsida</taxon>
        <taxon>eudicotyledons</taxon>
        <taxon>Gunneridae</taxon>
        <taxon>Pentapetalae</taxon>
        <taxon>rosids</taxon>
        <taxon>malvids</taxon>
        <taxon>Brassicales</taxon>
        <taxon>Brassicaceae</taxon>
        <taxon>Brassiceae</taxon>
        <taxon>Brassica</taxon>
    </lineage>
</organism>
<comment type="caution">
    <text evidence="1">The sequence shown here is derived from an EMBL/GenBank/DDBJ whole genome shotgun (WGS) entry which is preliminary data.</text>
</comment>
<sequence length="112" mass="12225">MIFSGLPGGRDGSKGRSRSFYLRVSGDRGPAGKHEFIPSQDAYRGQDIASVLDLFESDLAGFETLNLCFSGRQDLISRLITYVDLSYRCGFDGDGLPDASVSNDIRLPDVDL</sequence>
<evidence type="ECO:0000313" key="1">
    <source>
        <dbReference type="EMBL" id="KAF3507873.1"/>
    </source>
</evidence>
<proteinExistence type="predicted"/>
<dbReference type="Proteomes" id="UP000712600">
    <property type="component" value="Unassembled WGS sequence"/>
</dbReference>
<dbReference type="AlphaFoldDB" id="A0A8S9P4G4"/>
<dbReference type="EMBL" id="QGKX02001521">
    <property type="protein sequence ID" value="KAF3507873.1"/>
    <property type="molecule type" value="Genomic_DNA"/>
</dbReference>
<protein>
    <submittedName>
        <fullName evidence="1">Uncharacterized protein</fullName>
    </submittedName>
</protein>
<evidence type="ECO:0000313" key="2">
    <source>
        <dbReference type="Proteomes" id="UP000712600"/>
    </source>
</evidence>
<reference evidence="1" key="1">
    <citation type="submission" date="2019-12" db="EMBL/GenBank/DDBJ databases">
        <title>Genome sequencing and annotation of Brassica cretica.</title>
        <authorList>
            <person name="Studholme D.J."/>
            <person name="Sarris P."/>
        </authorList>
    </citation>
    <scope>NUCLEOTIDE SEQUENCE</scope>
    <source>
        <strain evidence="1">PFS-109/04</strain>
        <tissue evidence="1">Leaf</tissue>
    </source>
</reference>
<name>A0A8S9P4G4_BRACR</name>